<dbReference type="EMBL" id="JTDY01007766">
    <property type="protein sequence ID" value="KOB64958.1"/>
    <property type="molecule type" value="Genomic_DNA"/>
</dbReference>
<dbReference type="Gene3D" id="3.40.50.720">
    <property type="entry name" value="NAD(P)-binding Rossmann-like Domain"/>
    <property type="match status" value="1"/>
</dbReference>
<proteinExistence type="predicted"/>
<dbReference type="AlphaFoldDB" id="A0A0L7KNR6"/>
<evidence type="ECO:0000313" key="2">
    <source>
        <dbReference type="EMBL" id="KOB64958.1"/>
    </source>
</evidence>
<dbReference type="PANTHER" id="PTHR43238">
    <property type="entry name" value="GDP-L-FUCOSE SYNTHASE"/>
    <property type="match status" value="1"/>
</dbReference>
<dbReference type="STRING" id="104452.A0A0L7KNR6"/>
<dbReference type="InterPro" id="IPR036291">
    <property type="entry name" value="NAD(P)-bd_dom_sf"/>
</dbReference>
<keyword evidence="3" id="KW-1185">Reference proteome</keyword>
<organism evidence="2 3">
    <name type="scientific">Operophtera brumata</name>
    <name type="common">Winter moth</name>
    <name type="synonym">Phalaena brumata</name>
    <dbReference type="NCBI Taxonomy" id="104452"/>
    <lineage>
        <taxon>Eukaryota</taxon>
        <taxon>Metazoa</taxon>
        <taxon>Ecdysozoa</taxon>
        <taxon>Arthropoda</taxon>
        <taxon>Hexapoda</taxon>
        <taxon>Insecta</taxon>
        <taxon>Pterygota</taxon>
        <taxon>Neoptera</taxon>
        <taxon>Endopterygota</taxon>
        <taxon>Lepidoptera</taxon>
        <taxon>Glossata</taxon>
        <taxon>Ditrysia</taxon>
        <taxon>Geometroidea</taxon>
        <taxon>Geometridae</taxon>
        <taxon>Larentiinae</taxon>
        <taxon>Operophtera</taxon>
    </lineage>
</organism>
<dbReference type="Proteomes" id="UP000037510">
    <property type="component" value="Unassembled WGS sequence"/>
</dbReference>
<reference evidence="2 3" key="1">
    <citation type="journal article" date="2015" name="Genome Biol. Evol.">
        <title>The genome of winter moth (Operophtera brumata) provides a genomic perspective on sexual dimorphism and phenology.</title>
        <authorList>
            <person name="Derks M.F."/>
            <person name="Smit S."/>
            <person name="Salis L."/>
            <person name="Schijlen E."/>
            <person name="Bossers A."/>
            <person name="Mateman C."/>
            <person name="Pijl A.S."/>
            <person name="de Ridder D."/>
            <person name="Groenen M.A."/>
            <person name="Visser M.E."/>
            <person name="Megens H.J."/>
        </authorList>
    </citation>
    <scope>NUCLEOTIDE SEQUENCE [LARGE SCALE GENOMIC DNA]</scope>
    <source>
        <strain evidence="2">WM2013NL</strain>
        <tissue evidence="2">Head and thorax</tissue>
    </source>
</reference>
<feature type="domain" description="NAD-dependent epimerase/dehydratase" evidence="1">
    <location>
        <begin position="12"/>
        <end position="72"/>
    </location>
</feature>
<evidence type="ECO:0000313" key="3">
    <source>
        <dbReference type="Proteomes" id="UP000037510"/>
    </source>
</evidence>
<comment type="caution">
    <text evidence="2">The sequence shown here is derived from an EMBL/GenBank/DDBJ whole genome shotgun (WGS) entry which is preliminary data.</text>
</comment>
<dbReference type="GO" id="GO:0050577">
    <property type="term" value="F:GDP-L-fucose synthase activity"/>
    <property type="evidence" value="ECO:0007669"/>
    <property type="project" value="TreeGrafter"/>
</dbReference>
<dbReference type="PANTHER" id="PTHR43238:SF1">
    <property type="entry name" value="GDP-L-FUCOSE SYNTHASE"/>
    <property type="match status" value="1"/>
</dbReference>
<gene>
    <name evidence="2" type="ORF">OBRU01_18852</name>
</gene>
<dbReference type="SUPFAM" id="SSF51735">
    <property type="entry name" value="NAD(P)-binding Rossmann-fold domains"/>
    <property type="match status" value="1"/>
</dbReference>
<dbReference type="Pfam" id="PF01370">
    <property type="entry name" value="Epimerase"/>
    <property type="match status" value="1"/>
</dbReference>
<evidence type="ECO:0000259" key="1">
    <source>
        <dbReference type="Pfam" id="PF01370"/>
    </source>
</evidence>
<protein>
    <submittedName>
        <fullName evidence="2">Putative nad dependent epimerase/dehydratase</fullName>
    </submittedName>
</protein>
<dbReference type="InterPro" id="IPR001509">
    <property type="entry name" value="Epimerase_deHydtase"/>
</dbReference>
<sequence length="98" mass="10551">MRKLMSAGKDIILVTGASGLIGQAIKTVVDAETKALAGGSQETWIYCGDKVQTDALFEKHRPTHVIHLAAMKVVSCLSTCIFPDQVTYPIDETMEAQG</sequence>
<accession>A0A0L7KNR6</accession>
<name>A0A0L7KNR6_OPEBR</name>